<dbReference type="Pfam" id="PF00723">
    <property type="entry name" value="Glyco_hydro_15"/>
    <property type="match status" value="1"/>
</dbReference>
<keyword evidence="3" id="KW-1185">Reference proteome</keyword>
<evidence type="ECO:0000313" key="2">
    <source>
        <dbReference type="EMBL" id="MDO8105985.1"/>
    </source>
</evidence>
<dbReference type="InterPro" id="IPR011613">
    <property type="entry name" value="GH15-like"/>
</dbReference>
<dbReference type="SUPFAM" id="SSF48208">
    <property type="entry name" value="Six-hairpin glycosidases"/>
    <property type="match status" value="1"/>
</dbReference>
<gene>
    <name evidence="2" type="ORF">Q6348_02110</name>
</gene>
<dbReference type="PANTHER" id="PTHR31616">
    <property type="entry name" value="TREHALASE"/>
    <property type="match status" value="1"/>
</dbReference>
<dbReference type="Gene3D" id="1.50.10.10">
    <property type="match status" value="1"/>
</dbReference>
<name>A0ABT9D662_9CELL</name>
<sequence length="380" mass="40763">MTRPRPGVAARAELAARSHAVIAALQHPGGAYPASPTFSAYRGYAWLRDGSFVAEGMSRWGDVASADAFHDWAARLLTDRADRVAAIVADAAVGREVPASAMLPTRFTLDGADGSEPWWDFQTDGYGMWLWAVEAHARRHDVPLERWAPAVAVATDYLVAVGDRPCYDWWEEHVEHVHTSTLAAVRAGLLAAVAGGTLDPERATRAREAALRVESSGLTGGVTRGRAADPTAAHLAKWVGSDAVDASLASCVVPFGLVPVGSPLATATLEAIGRDLDVDGGVHRFAADVFYGGGQWPLLSCLLGWNLLAAGDRQGAERHLDWALATATAEGDLPEQVPDHLLHPEHRDEWLRRWGPVATPLLWSHGMVLILTTALSEDPR</sequence>
<reference evidence="2 3" key="1">
    <citation type="submission" date="2023-07" db="EMBL/GenBank/DDBJ databases">
        <title>Description of novel actinomycetes strains, isolated from tidal flat sediment.</title>
        <authorList>
            <person name="Lu C."/>
        </authorList>
    </citation>
    <scope>NUCLEOTIDE SEQUENCE [LARGE SCALE GENOMIC DNA]</scope>
    <source>
        <strain evidence="2 3">SYSU T00b441</strain>
    </source>
</reference>
<dbReference type="EMBL" id="JAUQYP010000001">
    <property type="protein sequence ID" value="MDO8105985.1"/>
    <property type="molecule type" value="Genomic_DNA"/>
</dbReference>
<evidence type="ECO:0000259" key="1">
    <source>
        <dbReference type="Pfam" id="PF00723"/>
    </source>
</evidence>
<dbReference type="PANTHER" id="PTHR31616:SF0">
    <property type="entry name" value="GLUCAN 1,4-ALPHA-GLUCOSIDASE"/>
    <property type="match status" value="1"/>
</dbReference>
<dbReference type="InterPro" id="IPR012341">
    <property type="entry name" value="6hp_glycosidase-like_sf"/>
</dbReference>
<keyword evidence="2" id="KW-0378">Hydrolase</keyword>
<accession>A0ABT9D662</accession>
<dbReference type="GO" id="GO:0016787">
    <property type="term" value="F:hydrolase activity"/>
    <property type="evidence" value="ECO:0007669"/>
    <property type="project" value="UniProtKB-KW"/>
</dbReference>
<dbReference type="RefSeq" id="WP_304599678.1">
    <property type="nucleotide sequence ID" value="NZ_JAUQYO010000002.1"/>
</dbReference>
<feature type="domain" description="GH15-like" evidence="1">
    <location>
        <begin position="15"/>
        <end position="302"/>
    </location>
</feature>
<dbReference type="InterPro" id="IPR008928">
    <property type="entry name" value="6-hairpin_glycosidase_sf"/>
</dbReference>
<dbReference type="Proteomes" id="UP001232536">
    <property type="component" value="Unassembled WGS sequence"/>
</dbReference>
<protein>
    <submittedName>
        <fullName evidence="2">Glycoside hydrolase family 15 protein</fullName>
    </submittedName>
</protein>
<proteinExistence type="predicted"/>
<comment type="caution">
    <text evidence="2">The sequence shown here is derived from an EMBL/GenBank/DDBJ whole genome shotgun (WGS) entry which is preliminary data.</text>
</comment>
<evidence type="ECO:0000313" key="3">
    <source>
        <dbReference type="Proteomes" id="UP001232536"/>
    </source>
</evidence>
<organism evidence="2 3">
    <name type="scientific">Actinotalea lenta</name>
    <dbReference type="NCBI Taxonomy" id="3064654"/>
    <lineage>
        <taxon>Bacteria</taxon>
        <taxon>Bacillati</taxon>
        <taxon>Actinomycetota</taxon>
        <taxon>Actinomycetes</taxon>
        <taxon>Micrococcales</taxon>
        <taxon>Cellulomonadaceae</taxon>
        <taxon>Actinotalea</taxon>
    </lineage>
</organism>